<dbReference type="EMBL" id="JAVRFB010000012">
    <property type="protein sequence ID" value="MDT0403715.1"/>
    <property type="molecule type" value="Genomic_DNA"/>
</dbReference>
<evidence type="ECO:0000313" key="3">
    <source>
        <dbReference type="EMBL" id="MDT0403715.1"/>
    </source>
</evidence>
<sequence>MNLRSILTVTAAVAAGSALMIAPAQASTGDAVPASETGIQARVECTSLSNGQLCISLGAAPQDIAVFYTKSGGSTISAQLGFRNSAGTTTWGPTKSISVNERANSTWTMSYPCSRDYKGLIKVSGQGTFETPWATC</sequence>
<name>A0ABU2Q0T4_9ACTN</name>
<dbReference type="RefSeq" id="WP_030228343.1">
    <property type="nucleotide sequence ID" value="NZ_JAVRFA010000042.1"/>
</dbReference>
<keyword evidence="5" id="KW-1185">Reference proteome</keyword>
<evidence type="ECO:0008006" key="6">
    <source>
        <dbReference type="Google" id="ProtNLM"/>
    </source>
</evidence>
<organism evidence="2 5">
    <name type="scientific">Streptomyces edwardsiae</name>
    <dbReference type="NCBI Taxonomy" id="3075527"/>
    <lineage>
        <taxon>Bacteria</taxon>
        <taxon>Bacillati</taxon>
        <taxon>Actinomycetota</taxon>
        <taxon>Actinomycetes</taxon>
        <taxon>Kitasatosporales</taxon>
        <taxon>Streptomycetaceae</taxon>
        <taxon>Streptomyces</taxon>
    </lineage>
</organism>
<reference evidence="5" key="1">
    <citation type="submission" date="2023-07" db="EMBL/GenBank/DDBJ databases">
        <title>30 novel species of actinomycetes from the DSMZ collection.</title>
        <authorList>
            <person name="Nouioui I."/>
        </authorList>
    </citation>
    <scope>NUCLEOTIDE SEQUENCE [LARGE SCALE GENOMIC DNA]</scope>
    <source>
        <strain evidence="5">DSM 41636</strain>
    </source>
</reference>
<comment type="caution">
    <text evidence="2">The sequence shown here is derived from an EMBL/GenBank/DDBJ whole genome shotgun (WGS) entry which is preliminary data.</text>
</comment>
<proteinExistence type="predicted"/>
<protein>
    <recommendedName>
        <fullName evidence="6">Secreted protein</fullName>
    </recommendedName>
</protein>
<keyword evidence="1" id="KW-0732">Signal</keyword>
<reference evidence="2" key="2">
    <citation type="submission" date="2024-05" db="EMBL/GenBank/DDBJ databases">
        <title>30 novel species of actinomycetes from the DSMZ collection.</title>
        <authorList>
            <person name="Nouioui I."/>
        </authorList>
    </citation>
    <scope>NUCLEOTIDE SEQUENCE</scope>
    <source>
        <strain evidence="3 4">DSM 41635</strain>
        <strain evidence="2">DSM 41636</strain>
    </source>
</reference>
<dbReference type="Proteomes" id="UP001180503">
    <property type="component" value="Unassembled WGS sequence"/>
</dbReference>
<dbReference type="Proteomes" id="UP001183881">
    <property type="component" value="Unassembled WGS sequence"/>
</dbReference>
<evidence type="ECO:0000313" key="2">
    <source>
        <dbReference type="EMBL" id="MDT0398046.1"/>
    </source>
</evidence>
<gene>
    <name evidence="3" type="ORF">RM528_17860</name>
    <name evidence="2" type="ORF">RM705_25600</name>
</gene>
<evidence type="ECO:0000313" key="4">
    <source>
        <dbReference type="Proteomes" id="UP001180503"/>
    </source>
</evidence>
<evidence type="ECO:0000256" key="1">
    <source>
        <dbReference type="SAM" id="SignalP"/>
    </source>
</evidence>
<feature type="chain" id="PRO_5045032630" description="Secreted protein" evidence="1">
    <location>
        <begin position="27"/>
        <end position="136"/>
    </location>
</feature>
<feature type="signal peptide" evidence="1">
    <location>
        <begin position="1"/>
        <end position="26"/>
    </location>
</feature>
<dbReference type="EMBL" id="JAVRFA010000042">
    <property type="protein sequence ID" value="MDT0398046.1"/>
    <property type="molecule type" value="Genomic_DNA"/>
</dbReference>
<evidence type="ECO:0000313" key="5">
    <source>
        <dbReference type="Proteomes" id="UP001183881"/>
    </source>
</evidence>
<accession>A0ABU2Q0T4</accession>